<dbReference type="AlphaFoldDB" id="A0A0F9KH64"/>
<protein>
    <submittedName>
        <fullName evidence="1">Uncharacterized protein</fullName>
    </submittedName>
</protein>
<comment type="caution">
    <text evidence="1">The sequence shown here is derived from an EMBL/GenBank/DDBJ whole genome shotgun (WGS) entry which is preliminary data.</text>
</comment>
<accession>A0A0F9KH64</accession>
<reference evidence="1" key="1">
    <citation type="journal article" date="2015" name="Nature">
        <title>Complex archaea that bridge the gap between prokaryotes and eukaryotes.</title>
        <authorList>
            <person name="Spang A."/>
            <person name="Saw J.H."/>
            <person name="Jorgensen S.L."/>
            <person name="Zaremba-Niedzwiedzka K."/>
            <person name="Martijn J."/>
            <person name="Lind A.E."/>
            <person name="van Eijk R."/>
            <person name="Schleper C."/>
            <person name="Guy L."/>
            <person name="Ettema T.J."/>
        </authorList>
    </citation>
    <scope>NUCLEOTIDE SEQUENCE</scope>
</reference>
<organism evidence="1">
    <name type="scientific">marine sediment metagenome</name>
    <dbReference type="NCBI Taxonomy" id="412755"/>
    <lineage>
        <taxon>unclassified sequences</taxon>
        <taxon>metagenomes</taxon>
        <taxon>ecological metagenomes</taxon>
    </lineage>
</organism>
<evidence type="ECO:0000313" key="1">
    <source>
        <dbReference type="EMBL" id="KKM81524.1"/>
    </source>
</evidence>
<proteinExistence type="predicted"/>
<dbReference type="EMBL" id="LAZR01008007">
    <property type="protein sequence ID" value="KKM81524.1"/>
    <property type="molecule type" value="Genomic_DNA"/>
</dbReference>
<name>A0A0F9KH64_9ZZZZ</name>
<sequence>MKDEKIYKKYSHIIKGSIELVTRGTIIKCGKNYELTSHGKICVINCINEEKSHQCMKTRIINIQDAGQVTLCRNCIRLKRNIQRRRKKT</sequence>
<gene>
    <name evidence="1" type="ORF">LCGC14_1328900</name>
</gene>